<evidence type="ECO:0000313" key="3">
    <source>
        <dbReference type="EMBL" id="SDG57996.1"/>
    </source>
</evidence>
<dbReference type="InterPro" id="IPR032465">
    <property type="entry name" value="ACMSD"/>
</dbReference>
<dbReference type="GO" id="GO:0016831">
    <property type="term" value="F:carboxy-lyase activity"/>
    <property type="evidence" value="ECO:0007669"/>
    <property type="project" value="InterPro"/>
</dbReference>
<gene>
    <name evidence="3" type="ORF">SAMN05216605_102472</name>
</gene>
<dbReference type="Gene3D" id="3.20.20.140">
    <property type="entry name" value="Metal-dependent hydrolases"/>
    <property type="match status" value="1"/>
</dbReference>
<dbReference type="InterPro" id="IPR032466">
    <property type="entry name" value="Metal_Hydrolase"/>
</dbReference>
<dbReference type="AlphaFoldDB" id="A0A1G7VDV2"/>
<feature type="domain" description="Amidohydrolase-related" evidence="2">
    <location>
        <begin position="3"/>
        <end position="333"/>
    </location>
</feature>
<evidence type="ECO:0000259" key="2">
    <source>
        <dbReference type="Pfam" id="PF04909"/>
    </source>
</evidence>
<evidence type="ECO:0000256" key="1">
    <source>
        <dbReference type="ARBA" id="ARBA00023239"/>
    </source>
</evidence>
<protein>
    <submittedName>
        <fullName evidence="3">Aminocarboxymuconate-semialdehyde decarboxylase</fullName>
    </submittedName>
</protein>
<sequence length="342" mass="38156">MLIDVHAHLLTKGMLNQHEFWGPFMKTQGLTVGHFSLGTKQPAKAATDEEAEANLLARMTHASRRALMAERGVDKLVLSTPSHAFMYWAGEFGSEYARICNDEIAAFCRADPEHFDFWCHANIAEPETAAREIDRAVRVLGAKGVCVGGANFNGLEAHDEKLFPVWEKLSELDVPIMVHGYNQSIWLGERHTQDKFETSSIVGDCVDETLFFWYLINGGALDVFPKLKTYITHAGGMAVFQLGRMSELNRAMAPDSRNKRPLMDYMDNFYFDLDVHAPALRRAVAEVVGSHRLLYGTNFGGAYDHGDLTEGLGLSQQERERIRSSNAIELLKLSVPAPVIQA</sequence>
<dbReference type="InterPro" id="IPR006680">
    <property type="entry name" value="Amidohydro-rel"/>
</dbReference>
<dbReference type="RefSeq" id="WP_074750931.1">
    <property type="nucleotide sequence ID" value="NZ_FNCO01000002.1"/>
</dbReference>
<dbReference type="Proteomes" id="UP000182894">
    <property type="component" value="Unassembled WGS sequence"/>
</dbReference>
<organism evidence="3 4">
    <name type="scientific">Pseudomonas abietaniphila</name>
    <dbReference type="NCBI Taxonomy" id="89065"/>
    <lineage>
        <taxon>Bacteria</taxon>
        <taxon>Pseudomonadati</taxon>
        <taxon>Pseudomonadota</taxon>
        <taxon>Gammaproteobacteria</taxon>
        <taxon>Pseudomonadales</taxon>
        <taxon>Pseudomonadaceae</taxon>
        <taxon>Pseudomonas</taxon>
    </lineage>
</organism>
<dbReference type="PANTHER" id="PTHR21240:SF28">
    <property type="entry name" value="ISO-OROTATE DECARBOXYLASE (EUROFUNG)"/>
    <property type="match status" value="1"/>
</dbReference>
<dbReference type="OrthoDB" id="149172at2"/>
<proteinExistence type="predicted"/>
<evidence type="ECO:0000313" key="4">
    <source>
        <dbReference type="Proteomes" id="UP000182894"/>
    </source>
</evidence>
<dbReference type="PANTHER" id="PTHR21240">
    <property type="entry name" value="2-AMINO-3-CARBOXYLMUCONATE-6-SEMIALDEHYDE DECARBOXYLASE"/>
    <property type="match status" value="1"/>
</dbReference>
<dbReference type="Pfam" id="PF04909">
    <property type="entry name" value="Amidohydro_2"/>
    <property type="match status" value="1"/>
</dbReference>
<reference evidence="4" key="1">
    <citation type="submission" date="2016-10" db="EMBL/GenBank/DDBJ databases">
        <authorList>
            <person name="Varghese N."/>
            <person name="Submissions S."/>
        </authorList>
    </citation>
    <scope>NUCLEOTIDE SEQUENCE [LARGE SCALE GENOMIC DNA]</scope>
    <source>
        <strain evidence="4">ATCC 700689</strain>
    </source>
</reference>
<accession>A0A1G7VDV2</accession>
<dbReference type="STRING" id="89065.SAMN05216605_102472"/>
<dbReference type="SUPFAM" id="SSF51556">
    <property type="entry name" value="Metallo-dependent hydrolases"/>
    <property type="match status" value="1"/>
</dbReference>
<dbReference type="GO" id="GO:0016787">
    <property type="term" value="F:hydrolase activity"/>
    <property type="evidence" value="ECO:0007669"/>
    <property type="project" value="InterPro"/>
</dbReference>
<dbReference type="EMBL" id="FNCO01000002">
    <property type="protein sequence ID" value="SDG57996.1"/>
    <property type="molecule type" value="Genomic_DNA"/>
</dbReference>
<dbReference type="GO" id="GO:0005737">
    <property type="term" value="C:cytoplasm"/>
    <property type="evidence" value="ECO:0007669"/>
    <property type="project" value="TreeGrafter"/>
</dbReference>
<keyword evidence="4" id="KW-1185">Reference proteome</keyword>
<keyword evidence="1" id="KW-0456">Lyase</keyword>
<dbReference type="GO" id="GO:0019748">
    <property type="term" value="P:secondary metabolic process"/>
    <property type="evidence" value="ECO:0007669"/>
    <property type="project" value="TreeGrafter"/>
</dbReference>
<name>A0A1G7VDV2_9PSED</name>